<sequence>FGTVHLKGIGLSRVPDAVVELSELQELRLDENNLTEVPTSLNKLNMLRSLHLDGNNLTELPAEIGDLKELRELSVRYNQLVGLPTSIQKLNRLENLTLDGNNLTELPAEIGDLKKLVRLSVSNNQLVGLPTSIQKLNGLKRLYLDKNNLTELPAEIGDLKELRELSVRNNQLVGLPTSIQKLNRLENLTLDGNNLTELPAEIGDLKELRELSVSNNQLVGLPTSIQKLNRLENLTLDGNNLTELPAEIGDLKELWELSVSNNQLLVGLPTSIQKLSRLLYLYLDGNNLTELPAGIGDLKELLRLCVCGNPLTVDAIKFALKLEKRRLYTDIAAPKEIEARGERAQLCYQRALRDGAVSVQRSRILLIGQDRAGKTSLKKSLIGLPFNRNENSTEGIEVDQSIFQVHTDEVKNWKPIDKTERGLLGCSNEAVAQMVAGKLCFKKEKEDPQIHDSDQLKNENYRTGTKADDVDGEKRDDSFIKKCVRAFVGLLSNVTLFPNKLMLQNADKLFKMAQKMQAYDEMSNHKRSPLSSTGSPTGYHSDPEIMLCVLLTSNAIITKHTEEWIKYLKGEGEGVTEKSVSSFELWDFAGQQLYYASHPVFLTSRAIYILVCNLSKSLHDTAQPCVRQGKHNFTLDNPNKETNLENLLSWLSTVHSITQMRRQTRDDAEGKLLYLRPPVIIVGTHADKPFEDIAIMKRKIQKAIAGKDYEGHVVRPIFSIDNTAKLIQRRLEKVFRKDKNIDGIQELRDKIMEVLKREPYMKERIPARWLIFEKVLNALLSKKVYHLNLRELQTYVRDNCFINDEEEFTTMVDFYHDLGIIIKHCSTVIVSAEWLIDLFKQLITIPPFDETEPKVSNLWQEVKDSGVLSMELLHHVFSKFLLKGAAKDDILDLMEQFGLIAKFSPSKTDEKYFVPCQLRMPPNPICAMVPSSSDPCPLYVYFVTGSVPHGLFTRLVSRLVRWCSKAGPAQPPTLYQNGAWFVIGRKIICDLVLICKKQFIKFFVKQKSQRQKISVEDTSEVAVQVREFVEATLRTFSHDLLYLRGVQYEMRVACPYCQLEMCSGHNQMGCTHDDCLHLLELKQGNPLICKKKPSEELLTVRGQEKWFSQVPSEEVYTPSPDTAQTHPGRSIVKVALLANEWGSSKGGLSTINRTLAIYLAKHAKVEVTILVPEFECDEKDKRTARSYNIAIKEVQRRPAVSDPLDWLSFPPKDLDIQVVIGHGAKLGRQAQFIRESHCCKWMQVLHTEPEELAMYKNYANAIAKGEGKNRAEVELCQIADLVVAVGPKLKEAFASKLCSSHRDVFQLIPGFFVEFSETQHAKQDRATFKVLTFGRGDFEDFSLKGYDVAAKAIVELQDSSYRLLFVGAPDGKQDEVAEIVLQTGISKNQLIVRSFVQNKERLKELFCEVDVAIMPSRTEGFGLTALEAMSAGLPILVSGNSGFGETLRGLTEGKSVVIDSDDPKEWAKAIGAIRQKPRIQRLEEIRRVREVYEEKFSWKLQCQLLVEKMWKMVYGDLTFHALQQIQLDARRETSKSELSQNLKRTAQEKGFVISDNQGEGNCMFFALSEQLAVVKAMRMSHEEIRQTVVHYLMDHPTLPDGTELFQFVDGYSSWEAYLTSMMTNGTWGDHVILHGAANCFETCIHVISSLSHHNDVMICPEYDDTGNNRLVLGHVHELHYVSLRPV</sequence>
<proteinExistence type="predicted"/>
<dbReference type="InterPro" id="IPR003323">
    <property type="entry name" value="OTU_dom"/>
</dbReference>
<dbReference type="SUPFAM" id="SSF52058">
    <property type="entry name" value="L domain-like"/>
    <property type="match status" value="1"/>
</dbReference>
<dbReference type="SMART" id="SM00364">
    <property type="entry name" value="LRR_BAC"/>
    <property type="match status" value="12"/>
</dbReference>
<dbReference type="PANTHER" id="PTHR48051">
    <property type="match status" value="1"/>
</dbReference>
<dbReference type="PROSITE" id="PS50802">
    <property type="entry name" value="OTU"/>
    <property type="match status" value="1"/>
</dbReference>
<reference evidence="5 6" key="1">
    <citation type="submission" date="2022-05" db="EMBL/GenBank/DDBJ databases">
        <authorList>
            <consortium name="Genoscope - CEA"/>
            <person name="William W."/>
        </authorList>
    </citation>
    <scope>NUCLEOTIDE SEQUENCE [LARGE SCALE GENOMIC DNA]</scope>
</reference>
<dbReference type="Gene3D" id="3.90.70.80">
    <property type="match status" value="1"/>
</dbReference>
<comment type="caution">
    <text evidence="5">The sequence shown here is derived from an EMBL/GenBank/DDBJ whole genome shotgun (WGS) entry which is preliminary data.</text>
</comment>
<protein>
    <recommendedName>
        <fullName evidence="4">OTU domain-containing protein</fullName>
    </recommendedName>
</protein>
<evidence type="ECO:0000313" key="6">
    <source>
        <dbReference type="Proteomes" id="UP001159405"/>
    </source>
</evidence>
<dbReference type="InterPro" id="IPR036388">
    <property type="entry name" value="WH-like_DNA-bd_sf"/>
</dbReference>
<evidence type="ECO:0000256" key="3">
    <source>
        <dbReference type="SAM" id="MobiDB-lite"/>
    </source>
</evidence>
<feature type="non-terminal residue" evidence="5">
    <location>
        <position position="1"/>
    </location>
</feature>
<dbReference type="Gene3D" id="3.40.50.2000">
    <property type="entry name" value="Glycogen Phosphorylase B"/>
    <property type="match status" value="1"/>
</dbReference>
<dbReference type="InterPro" id="IPR032675">
    <property type="entry name" value="LRR_dom_sf"/>
</dbReference>
<dbReference type="InterPro" id="IPR050216">
    <property type="entry name" value="LRR_domain-containing"/>
</dbReference>
<gene>
    <name evidence="5" type="ORF">PLOB_00026924</name>
</gene>
<keyword evidence="2" id="KW-0677">Repeat</keyword>
<dbReference type="Gene3D" id="1.10.10.10">
    <property type="entry name" value="Winged helix-like DNA-binding domain superfamily/Winged helix DNA-binding domain"/>
    <property type="match status" value="1"/>
</dbReference>
<feature type="region of interest" description="Disordered" evidence="3">
    <location>
        <begin position="449"/>
        <end position="472"/>
    </location>
</feature>
<accession>A0ABN8RUA6</accession>
<dbReference type="SUPFAM" id="SSF53756">
    <property type="entry name" value="UDP-Glycosyltransferase/glycogen phosphorylase"/>
    <property type="match status" value="1"/>
</dbReference>
<dbReference type="EMBL" id="CALNXK010000321">
    <property type="protein sequence ID" value="CAH3182379.1"/>
    <property type="molecule type" value="Genomic_DNA"/>
</dbReference>
<dbReference type="PANTHER" id="PTHR48051:SF39">
    <property type="entry name" value="P53-INDUCED DEATH DOMAIN PROTEIN 1"/>
    <property type="match status" value="1"/>
</dbReference>
<dbReference type="SUPFAM" id="SSF54001">
    <property type="entry name" value="Cysteine proteinases"/>
    <property type="match status" value="1"/>
</dbReference>
<dbReference type="Proteomes" id="UP001159405">
    <property type="component" value="Unassembled WGS sequence"/>
</dbReference>
<keyword evidence="6" id="KW-1185">Reference proteome</keyword>
<dbReference type="SMART" id="SM00365">
    <property type="entry name" value="LRR_SD22"/>
    <property type="match status" value="5"/>
</dbReference>
<dbReference type="SUPFAM" id="SSF52540">
    <property type="entry name" value="P-loop containing nucleoside triphosphate hydrolases"/>
    <property type="match status" value="1"/>
</dbReference>
<dbReference type="Pfam" id="PF23598">
    <property type="entry name" value="LRR_14"/>
    <property type="match status" value="2"/>
</dbReference>
<dbReference type="CDD" id="cd03801">
    <property type="entry name" value="GT4_PimA-like"/>
    <property type="match status" value="1"/>
</dbReference>
<evidence type="ECO:0000313" key="5">
    <source>
        <dbReference type="EMBL" id="CAH3182379.1"/>
    </source>
</evidence>
<keyword evidence="1" id="KW-0433">Leucine-rich repeat</keyword>
<dbReference type="Gene3D" id="3.80.10.10">
    <property type="entry name" value="Ribonuclease Inhibitor"/>
    <property type="match status" value="1"/>
</dbReference>
<evidence type="ECO:0000259" key="4">
    <source>
        <dbReference type="PROSITE" id="PS50802"/>
    </source>
</evidence>
<feature type="domain" description="OTU" evidence="4">
    <location>
        <begin position="1551"/>
        <end position="1686"/>
    </location>
</feature>
<organism evidence="5 6">
    <name type="scientific">Porites lobata</name>
    <dbReference type="NCBI Taxonomy" id="104759"/>
    <lineage>
        <taxon>Eukaryota</taxon>
        <taxon>Metazoa</taxon>
        <taxon>Cnidaria</taxon>
        <taxon>Anthozoa</taxon>
        <taxon>Hexacorallia</taxon>
        <taxon>Scleractinia</taxon>
        <taxon>Fungiina</taxon>
        <taxon>Poritidae</taxon>
        <taxon>Porites</taxon>
    </lineage>
</organism>
<dbReference type="Gene3D" id="3.40.50.300">
    <property type="entry name" value="P-loop containing nucleotide triphosphate hydrolases"/>
    <property type="match status" value="1"/>
</dbReference>
<dbReference type="InterPro" id="IPR055414">
    <property type="entry name" value="LRR_R13L4/SHOC2-like"/>
</dbReference>
<dbReference type="Pfam" id="PF20706">
    <property type="entry name" value="GT4-conflict"/>
    <property type="match status" value="1"/>
</dbReference>
<dbReference type="CDD" id="cd22758">
    <property type="entry name" value="OTU_232R-like"/>
    <property type="match status" value="1"/>
</dbReference>
<dbReference type="InterPro" id="IPR003591">
    <property type="entry name" value="Leu-rich_rpt_typical-subtyp"/>
</dbReference>
<dbReference type="SMART" id="SM00369">
    <property type="entry name" value="LRR_TYP"/>
    <property type="match status" value="11"/>
</dbReference>
<evidence type="ECO:0000256" key="2">
    <source>
        <dbReference type="ARBA" id="ARBA00022737"/>
    </source>
</evidence>
<dbReference type="InterPro" id="IPR027417">
    <property type="entry name" value="P-loop_NTPase"/>
</dbReference>
<dbReference type="Gene3D" id="3.30.70.1390">
    <property type="entry name" value="ROC domain from the Parkinson's disease-associated leucine-rich repeat kinase 2"/>
    <property type="match status" value="1"/>
</dbReference>
<evidence type="ECO:0000256" key="1">
    <source>
        <dbReference type="ARBA" id="ARBA00022614"/>
    </source>
</evidence>
<dbReference type="InterPro" id="IPR038765">
    <property type="entry name" value="Papain-like_cys_pep_sf"/>
</dbReference>
<dbReference type="Pfam" id="PF02338">
    <property type="entry name" value="OTU"/>
    <property type="match status" value="1"/>
</dbReference>
<name>A0ABN8RUA6_9CNID</name>
<dbReference type="Pfam" id="PF08477">
    <property type="entry name" value="Roc"/>
    <property type="match status" value="1"/>
</dbReference>